<dbReference type="PANTHER" id="PTHR36503:SF1">
    <property type="entry name" value="BLR2520 PROTEIN"/>
    <property type="match status" value="1"/>
</dbReference>
<evidence type="ECO:0000313" key="3">
    <source>
        <dbReference type="Proteomes" id="UP001054811"/>
    </source>
</evidence>
<sequence>MDTRITFVTLAVADIVASRRFYVDGLGWTPAFEAEGEVIFFRVADTVMLSLWTRSGFEAEIGPLPAAGGTPPITLAHNMPDPADVDAVLAEVAAAGGEIVRPAQQREWGGYSGYFADPDGFRWEVAYNPDPLGVELMRAAGLA</sequence>
<protein>
    <submittedName>
        <fullName evidence="2">VOC family protein</fullName>
    </submittedName>
</protein>
<evidence type="ECO:0000259" key="1">
    <source>
        <dbReference type="PROSITE" id="PS51819"/>
    </source>
</evidence>
<keyword evidence="3" id="KW-1185">Reference proteome</keyword>
<dbReference type="PANTHER" id="PTHR36503">
    <property type="entry name" value="BLR2520 PROTEIN"/>
    <property type="match status" value="1"/>
</dbReference>
<proteinExistence type="predicted"/>
<accession>A0ABY5NL04</accession>
<dbReference type="EMBL" id="CP091139">
    <property type="protein sequence ID" value="UUT35855.1"/>
    <property type="molecule type" value="Genomic_DNA"/>
</dbReference>
<organism evidence="2 3">
    <name type="scientific">Microbacterium elymi</name>
    <dbReference type="NCBI Taxonomy" id="2909587"/>
    <lineage>
        <taxon>Bacteria</taxon>
        <taxon>Bacillati</taxon>
        <taxon>Actinomycetota</taxon>
        <taxon>Actinomycetes</taxon>
        <taxon>Micrococcales</taxon>
        <taxon>Microbacteriaceae</taxon>
        <taxon>Microbacterium</taxon>
    </lineage>
</organism>
<reference evidence="2" key="1">
    <citation type="submission" date="2022-01" db="EMBL/GenBank/DDBJ databases">
        <title>Microbacterium eymi and Microbacterium rhizovicinus sp. nov., isolated from the rhizospheric soil of Elymus tsukushiensis, a plant native to the Dokdo Islands, Republic of Korea.</title>
        <authorList>
            <person name="Hwang Y.J."/>
        </authorList>
    </citation>
    <scope>NUCLEOTIDE SEQUENCE</scope>
    <source>
        <strain evidence="2">KUDC0405</strain>
    </source>
</reference>
<gene>
    <name evidence="2" type="ORF">L2X98_22045</name>
</gene>
<dbReference type="InterPro" id="IPR004360">
    <property type="entry name" value="Glyas_Fos-R_dOase_dom"/>
</dbReference>
<dbReference type="PROSITE" id="PS51819">
    <property type="entry name" value="VOC"/>
    <property type="match status" value="1"/>
</dbReference>
<evidence type="ECO:0000313" key="2">
    <source>
        <dbReference type="EMBL" id="UUT35855.1"/>
    </source>
</evidence>
<dbReference type="InterPro" id="IPR029068">
    <property type="entry name" value="Glyas_Bleomycin-R_OHBP_Dase"/>
</dbReference>
<feature type="domain" description="VOC" evidence="1">
    <location>
        <begin position="4"/>
        <end position="128"/>
    </location>
</feature>
<dbReference type="Proteomes" id="UP001054811">
    <property type="component" value="Chromosome"/>
</dbReference>
<dbReference type="Gene3D" id="3.10.180.10">
    <property type="entry name" value="2,3-Dihydroxybiphenyl 1,2-Dioxygenase, domain 1"/>
    <property type="match status" value="1"/>
</dbReference>
<dbReference type="Pfam" id="PF00903">
    <property type="entry name" value="Glyoxalase"/>
    <property type="match status" value="1"/>
</dbReference>
<dbReference type="SUPFAM" id="SSF54593">
    <property type="entry name" value="Glyoxalase/Bleomycin resistance protein/Dihydroxybiphenyl dioxygenase"/>
    <property type="match status" value="1"/>
</dbReference>
<dbReference type="InterPro" id="IPR037523">
    <property type="entry name" value="VOC_core"/>
</dbReference>
<dbReference type="RefSeq" id="WP_259612486.1">
    <property type="nucleotide sequence ID" value="NZ_CP091139.2"/>
</dbReference>
<name>A0ABY5NL04_9MICO</name>